<organism evidence="1 2">
    <name type="scientific">Heyndrickxia shackletonii</name>
    <dbReference type="NCBI Taxonomy" id="157838"/>
    <lineage>
        <taxon>Bacteria</taxon>
        <taxon>Bacillati</taxon>
        <taxon>Bacillota</taxon>
        <taxon>Bacilli</taxon>
        <taxon>Bacillales</taxon>
        <taxon>Bacillaceae</taxon>
        <taxon>Heyndrickxia</taxon>
    </lineage>
</organism>
<evidence type="ECO:0000313" key="1">
    <source>
        <dbReference type="EMBL" id="KQL53143.1"/>
    </source>
</evidence>
<dbReference type="EMBL" id="LJJC01000004">
    <property type="protein sequence ID" value="KQL53143.1"/>
    <property type="molecule type" value="Genomic_DNA"/>
</dbReference>
<dbReference type="RefSeq" id="WP_055738869.1">
    <property type="nucleotide sequence ID" value="NZ_JAAIWL010000004.1"/>
</dbReference>
<protein>
    <recommendedName>
        <fullName evidence="3">Secreted protein</fullName>
    </recommendedName>
</protein>
<comment type="caution">
    <text evidence="1">The sequence shown here is derived from an EMBL/GenBank/DDBJ whole genome shotgun (WGS) entry which is preliminary data.</text>
</comment>
<accession>A0A0Q3WWM3</accession>
<evidence type="ECO:0000313" key="2">
    <source>
        <dbReference type="Proteomes" id="UP000051888"/>
    </source>
</evidence>
<sequence length="262" mass="29842">MKKWAIIAVLYLAVVMGGYMVYAQFYPKSSEAKMDHHEEGMSQMHADSHEKSEVKTDLHYSDGLMTISIKDLSGKTVKDLEVNHEKLLHLIIVDDSLQHYYHLHPQPLENGDFSIHKTLPDGSYKAFIDIKPKNLAYHVVPVPFVVGQEKGANDHEALVPDSSLTKTVEQKTVSLKMNTFQASKPATLTFDLDRSHLEPYLGAVGHVVILDENGKKYLHVHPKNEEEPVFETEFEMPGIYKIWAEFKQNGKVRTFPFVIEIK</sequence>
<dbReference type="AlphaFoldDB" id="A0A0Q3WWM3"/>
<name>A0A0Q3WWM3_9BACI</name>
<proteinExistence type="predicted"/>
<dbReference type="PATRIC" id="fig|157838.3.peg.1392"/>
<gene>
    <name evidence="1" type="ORF">AN964_06230</name>
</gene>
<keyword evidence="2" id="KW-1185">Reference proteome</keyword>
<dbReference type="OrthoDB" id="128043at2"/>
<dbReference type="STRING" id="157838.AN964_06230"/>
<dbReference type="Proteomes" id="UP000051888">
    <property type="component" value="Unassembled WGS sequence"/>
</dbReference>
<evidence type="ECO:0008006" key="3">
    <source>
        <dbReference type="Google" id="ProtNLM"/>
    </source>
</evidence>
<reference evidence="1 2" key="1">
    <citation type="submission" date="2015-09" db="EMBL/GenBank/DDBJ databases">
        <title>Genome sequencing project for genomic taxonomy and phylogenomics of Bacillus-like bacteria.</title>
        <authorList>
            <person name="Liu B."/>
            <person name="Wang J."/>
            <person name="Zhu Y."/>
            <person name="Liu G."/>
            <person name="Chen Q."/>
            <person name="Chen Z."/>
            <person name="Lan J."/>
            <person name="Che J."/>
            <person name="Ge C."/>
            <person name="Shi H."/>
            <person name="Pan Z."/>
            <person name="Liu X."/>
        </authorList>
    </citation>
    <scope>NUCLEOTIDE SEQUENCE [LARGE SCALE GENOMIC DNA]</scope>
    <source>
        <strain evidence="1 2">LMG 18435</strain>
    </source>
</reference>